<feature type="compositionally biased region" description="Polar residues" evidence="1">
    <location>
        <begin position="135"/>
        <end position="147"/>
    </location>
</feature>
<evidence type="ECO:0000256" key="1">
    <source>
        <dbReference type="SAM" id="MobiDB-lite"/>
    </source>
</evidence>
<reference evidence="2 3" key="1">
    <citation type="submission" date="2016-03" db="EMBL/GenBank/DDBJ databases">
        <title>Comparative genomics of Pseudogymnoascus destructans, the fungus causing white-nose syndrome of bats.</title>
        <authorList>
            <person name="Palmer J.M."/>
            <person name="Drees K.P."/>
            <person name="Foster J.T."/>
            <person name="Lindner D.L."/>
        </authorList>
    </citation>
    <scope>NUCLEOTIDE SEQUENCE [LARGE SCALE GENOMIC DNA]</scope>
    <source>
        <strain evidence="2 3">UAMH 10579</strain>
    </source>
</reference>
<proteinExistence type="predicted"/>
<feature type="region of interest" description="Disordered" evidence="1">
    <location>
        <begin position="28"/>
        <end position="77"/>
    </location>
</feature>
<dbReference type="GeneID" id="28840725"/>
<evidence type="ECO:0000313" key="3">
    <source>
        <dbReference type="Proteomes" id="UP000091956"/>
    </source>
</evidence>
<gene>
    <name evidence="2" type="ORF">VE01_07339</name>
</gene>
<dbReference type="Proteomes" id="UP000091956">
    <property type="component" value="Unassembled WGS sequence"/>
</dbReference>
<feature type="compositionally biased region" description="Polar residues" evidence="1">
    <location>
        <begin position="217"/>
        <end position="231"/>
    </location>
</feature>
<dbReference type="EMBL" id="KV460238">
    <property type="protein sequence ID" value="OBT95070.1"/>
    <property type="molecule type" value="Genomic_DNA"/>
</dbReference>
<protein>
    <submittedName>
        <fullName evidence="2">Uncharacterized protein</fullName>
    </submittedName>
</protein>
<feature type="region of interest" description="Disordered" evidence="1">
    <location>
        <begin position="93"/>
        <end position="239"/>
    </location>
</feature>
<accession>A0A1B8GGY0</accession>
<dbReference type="OrthoDB" id="4716584at2759"/>
<organism evidence="2 3">
    <name type="scientific">Pseudogymnoascus verrucosus</name>
    <dbReference type="NCBI Taxonomy" id="342668"/>
    <lineage>
        <taxon>Eukaryota</taxon>
        <taxon>Fungi</taxon>
        <taxon>Dikarya</taxon>
        <taxon>Ascomycota</taxon>
        <taxon>Pezizomycotina</taxon>
        <taxon>Leotiomycetes</taxon>
        <taxon>Thelebolales</taxon>
        <taxon>Thelebolaceae</taxon>
        <taxon>Pseudogymnoascus</taxon>
    </lineage>
</organism>
<feature type="compositionally biased region" description="Basic and acidic residues" evidence="1">
    <location>
        <begin position="150"/>
        <end position="163"/>
    </location>
</feature>
<sequence length="626" mass="70210">MSTQPPLRRRFLPIPIETTFKSHKQLTIDSIDPSTHDTDPAGEDSNPTIRVQLDEPPKRRFLPQPIETTRRSNRATAVKPAEDNFITTTQDVPPAVVESPPRRRPRFAPQLIETTRRSKRVNDVHHTPPERTDVTPGTNHTYQSGGRSRTKPDQHLLSPHDIRASSLPPPLRPYRQGSMRPHPNTRRGTRYNSYHPEIGSPLSDSNSYTTEEEADNAESTPSLTESFGSSEDSNRLQMARTRESCDENYTGYLLTLAAEQAEEQLRERQLREQELVAYVNSDFHDPVSHFYDLESEVGSDEDSGPILLPHEKVARKRSTVSGFTAAELQQHEESLARMRAEETFRMVAEEAAKPSFHDPFWTNGINDKGILAAIPKDEELKVMREAASPPMLGEDLIFRMCPSPKFTRFETDQRIEAPPPKKDDGGGLWGGYCVAEDPSQCIAPHHRHPNLLETPDNERDDPFNALNLNDGAGTAAPKYHQCTPSRGMHMLSGLDERLKGEVAKAKLEDAICVEFNDTFVTQVYNYLSLGYPMLAREYDEELAHISHIPSAELRVDDDVKAPVGNVGIKPGTGLTDATGAVGVGTPRWMALKRYIHEWARQHPNLSTNTGEPIAWGVRARRGSWAI</sequence>
<dbReference type="AlphaFoldDB" id="A0A1B8GGY0"/>
<evidence type="ECO:0000313" key="2">
    <source>
        <dbReference type="EMBL" id="OBT95070.1"/>
    </source>
</evidence>
<name>A0A1B8GGY0_9PEZI</name>
<keyword evidence="3" id="KW-1185">Reference proteome</keyword>
<feature type="compositionally biased region" description="Basic and acidic residues" evidence="1">
    <location>
        <begin position="114"/>
        <end position="133"/>
    </location>
</feature>
<reference evidence="3" key="2">
    <citation type="journal article" date="2018" name="Nat. Commun.">
        <title>Extreme sensitivity to ultraviolet light in the fungal pathogen causing white-nose syndrome of bats.</title>
        <authorList>
            <person name="Palmer J.M."/>
            <person name="Drees K.P."/>
            <person name="Foster J.T."/>
            <person name="Lindner D.L."/>
        </authorList>
    </citation>
    <scope>NUCLEOTIDE SEQUENCE [LARGE SCALE GENOMIC DNA]</scope>
    <source>
        <strain evidence="3">UAMH 10579</strain>
    </source>
</reference>
<dbReference type="RefSeq" id="XP_018128803.1">
    <property type="nucleotide sequence ID" value="XM_018276774.2"/>
</dbReference>